<dbReference type="Gene3D" id="3.40.190.290">
    <property type="match status" value="1"/>
</dbReference>
<name>A0A4Q2K9I4_9FIRM</name>
<evidence type="ECO:0000256" key="2">
    <source>
        <dbReference type="ARBA" id="ARBA00023015"/>
    </source>
</evidence>
<evidence type="ECO:0000256" key="3">
    <source>
        <dbReference type="ARBA" id="ARBA00023125"/>
    </source>
</evidence>
<dbReference type="InterPro" id="IPR036388">
    <property type="entry name" value="WH-like_DNA-bd_sf"/>
</dbReference>
<dbReference type="GO" id="GO:0000976">
    <property type="term" value="F:transcription cis-regulatory region binding"/>
    <property type="evidence" value="ECO:0007669"/>
    <property type="project" value="TreeGrafter"/>
</dbReference>
<dbReference type="InterPro" id="IPR036390">
    <property type="entry name" value="WH_DNA-bd_sf"/>
</dbReference>
<dbReference type="EMBL" id="SDOZ01000002">
    <property type="protein sequence ID" value="RXZ61235.1"/>
    <property type="molecule type" value="Genomic_DNA"/>
</dbReference>
<dbReference type="SUPFAM" id="SSF46785">
    <property type="entry name" value="Winged helix' DNA-binding domain"/>
    <property type="match status" value="1"/>
</dbReference>
<keyword evidence="4" id="KW-0804">Transcription</keyword>
<dbReference type="Pfam" id="PF03466">
    <property type="entry name" value="LysR_substrate"/>
    <property type="match status" value="1"/>
</dbReference>
<feature type="domain" description="HTH lysR-type" evidence="5">
    <location>
        <begin position="1"/>
        <end position="58"/>
    </location>
</feature>
<proteinExistence type="inferred from homology"/>
<dbReference type="PRINTS" id="PR00039">
    <property type="entry name" value="HTHLYSR"/>
</dbReference>
<dbReference type="AlphaFoldDB" id="A0A4Q2K9I4"/>
<evidence type="ECO:0000256" key="1">
    <source>
        <dbReference type="ARBA" id="ARBA00009437"/>
    </source>
</evidence>
<dbReference type="Gene3D" id="1.10.10.10">
    <property type="entry name" value="Winged helix-like DNA-binding domain superfamily/Winged helix DNA-binding domain"/>
    <property type="match status" value="1"/>
</dbReference>
<gene>
    <name evidence="6" type="ORF">ESZ91_02305</name>
</gene>
<keyword evidence="2" id="KW-0805">Transcription regulation</keyword>
<dbReference type="PANTHER" id="PTHR30126">
    <property type="entry name" value="HTH-TYPE TRANSCRIPTIONAL REGULATOR"/>
    <property type="match status" value="1"/>
</dbReference>
<keyword evidence="7" id="KW-1185">Reference proteome</keyword>
<dbReference type="SUPFAM" id="SSF53850">
    <property type="entry name" value="Periplasmic binding protein-like II"/>
    <property type="match status" value="1"/>
</dbReference>
<evidence type="ECO:0000256" key="4">
    <source>
        <dbReference type="ARBA" id="ARBA00023163"/>
    </source>
</evidence>
<accession>A0A4Q2K9I4</accession>
<protein>
    <submittedName>
        <fullName evidence="6">LysR family transcriptional regulator</fullName>
    </submittedName>
</protein>
<reference evidence="6 7" key="1">
    <citation type="journal article" date="2019" name="Gut">
        <title>Antibiotics-induced monodominance of a novel gut bacterial order.</title>
        <authorList>
            <person name="Hildebrand F."/>
            <person name="Moitinho-Silva L."/>
            <person name="Blasche S."/>
            <person name="Jahn M.T."/>
            <person name="Gossmann T.I."/>
            <person name="Heuerta-Cepas J."/>
            <person name="Hercog R."/>
            <person name="Luetge M."/>
            <person name="Bahram M."/>
            <person name="Pryszlak A."/>
            <person name="Alves R.J."/>
            <person name="Waszak S.M."/>
            <person name="Zhu A."/>
            <person name="Ye L."/>
            <person name="Costea P.I."/>
            <person name="Aalvink S."/>
            <person name="Belzer C."/>
            <person name="Forslund S.K."/>
            <person name="Sunagawa S."/>
            <person name="Hentschel U."/>
            <person name="Merten C."/>
            <person name="Patil K.R."/>
            <person name="Benes V."/>
            <person name="Bork P."/>
        </authorList>
    </citation>
    <scope>NUCLEOTIDE SEQUENCE [LARGE SCALE GENOMIC DNA]</scope>
    <source>
        <strain evidence="6 7">HDS1380</strain>
    </source>
</reference>
<organism evidence="6 7">
    <name type="scientific">Candidatus Borkfalkia ceftriaxoniphila</name>
    <dbReference type="NCBI Taxonomy" id="2508949"/>
    <lineage>
        <taxon>Bacteria</taxon>
        <taxon>Bacillati</taxon>
        <taxon>Bacillota</taxon>
        <taxon>Clostridia</taxon>
        <taxon>Christensenellales</taxon>
        <taxon>Christensenellaceae</taxon>
        <taxon>Candidatus Borkfalkia</taxon>
    </lineage>
</organism>
<dbReference type="Proteomes" id="UP000291269">
    <property type="component" value="Unassembled WGS sequence"/>
</dbReference>
<dbReference type="InterPro" id="IPR000847">
    <property type="entry name" value="LysR_HTH_N"/>
</dbReference>
<evidence type="ECO:0000313" key="7">
    <source>
        <dbReference type="Proteomes" id="UP000291269"/>
    </source>
</evidence>
<comment type="similarity">
    <text evidence="1">Belongs to the LysR transcriptional regulatory family.</text>
</comment>
<dbReference type="Pfam" id="PF00126">
    <property type="entry name" value="HTH_1"/>
    <property type="match status" value="1"/>
</dbReference>
<dbReference type="InterPro" id="IPR005119">
    <property type="entry name" value="LysR_subst-bd"/>
</dbReference>
<evidence type="ECO:0000313" key="6">
    <source>
        <dbReference type="EMBL" id="RXZ61235.1"/>
    </source>
</evidence>
<dbReference type="OrthoDB" id="119203at2"/>
<dbReference type="PROSITE" id="PS50931">
    <property type="entry name" value="HTH_LYSR"/>
    <property type="match status" value="1"/>
</dbReference>
<comment type="caution">
    <text evidence="6">The sequence shown here is derived from an EMBL/GenBank/DDBJ whole genome shotgun (WGS) entry which is preliminary data.</text>
</comment>
<dbReference type="PANTHER" id="PTHR30126:SF40">
    <property type="entry name" value="HTH-TYPE TRANSCRIPTIONAL REGULATOR GLTR"/>
    <property type="match status" value="1"/>
</dbReference>
<keyword evidence="3" id="KW-0238">DNA-binding</keyword>
<dbReference type="CDD" id="cd05466">
    <property type="entry name" value="PBP2_LTTR_substrate"/>
    <property type="match status" value="1"/>
</dbReference>
<evidence type="ECO:0000259" key="5">
    <source>
        <dbReference type="PROSITE" id="PS50931"/>
    </source>
</evidence>
<dbReference type="GO" id="GO:0003700">
    <property type="term" value="F:DNA-binding transcription factor activity"/>
    <property type="evidence" value="ECO:0007669"/>
    <property type="project" value="InterPro"/>
</dbReference>
<dbReference type="RefSeq" id="WP_129223720.1">
    <property type="nucleotide sequence ID" value="NZ_SDOZ01000002.1"/>
</dbReference>
<sequence>MTSDGLKTFIMLSKLKNFTRTAERMFVAQSTVTNRIFELEKEIGKKLFVRRAGGVELTEEGSVFLNYAVRMTELEESFIQEVNSSAKYKKTLKIGAINAVYESALYPVISNFIRKRKDISTKVMLGHSLDMLQMLQDKIIDVAFSYVPLKKAGFACEEFYSDRLALFASPRINEYKNGIRKAELANLDYLLCNFAYGDVGVFILSLFPPRHAFGFEIDNSGKLIHYLTDGFGYSFLPCRLAESELQAGLLEEVRLIDFATPAIVTYCSYSKTNAAACEFLQTMKEDSQPN</sequence>